<protein>
    <recommendedName>
        <fullName evidence="3">Knr4/Smi1-like domain-containing protein</fullName>
    </recommendedName>
</protein>
<evidence type="ECO:0000313" key="1">
    <source>
        <dbReference type="EMBL" id="BAU81818.1"/>
    </source>
</evidence>
<evidence type="ECO:0008006" key="3">
    <source>
        <dbReference type="Google" id="ProtNLM"/>
    </source>
</evidence>
<dbReference type="SUPFAM" id="SSF160631">
    <property type="entry name" value="SMI1/KNR4-like"/>
    <property type="match status" value="1"/>
</dbReference>
<reference evidence="1 2" key="1">
    <citation type="journal article" date="2016" name="Genome Announc.">
        <title>Complete Genome Sequence of Thiostrepton-Producing Streptomyces laurentii ATCC 31255.</title>
        <authorList>
            <person name="Doi K."/>
            <person name="Fujino Y."/>
            <person name="Nagayoshi Y."/>
            <person name="Ohshima T."/>
            <person name="Ogata S."/>
        </authorList>
    </citation>
    <scope>NUCLEOTIDE SEQUENCE [LARGE SCALE GENOMIC DNA]</scope>
    <source>
        <strain evidence="1 2">ATCC 31255</strain>
    </source>
</reference>
<keyword evidence="2" id="KW-1185">Reference proteome</keyword>
<dbReference type="AlphaFoldDB" id="A0A169N4P1"/>
<accession>A0A169N4P1</accession>
<dbReference type="KEGG" id="slau:SLA_0864"/>
<sequence>MSEDTWTGIRERVLRLAEHPGAGEVFGAQGHGFRLGPVMREEELLSLEAALGSELPAPYRSFLLRVGSGGAGPHYGLMTPVASDGGWRWTGIGLAFPAQSTPAEFAGQPFVAPALQDELDALDAEEPEKDAFADEETFRQAYAAWDARYDELCDAQEAGAVFLSEQGCGYASLLVTTGPHRGTVWDDLRPMDRGIEPTGYDFAHWYLRWLERTEQRLALTSSASTPPPGP</sequence>
<organism evidence="1 2">
    <name type="scientific">Streptomyces laurentii</name>
    <dbReference type="NCBI Taxonomy" id="39478"/>
    <lineage>
        <taxon>Bacteria</taxon>
        <taxon>Bacillati</taxon>
        <taxon>Actinomycetota</taxon>
        <taxon>Actinomycetes</taxon>
        <taxon>Kitasatosporales</taxon>
        <taxon>Streptomycetaceae</taxon>
        <taxon>Streptomyces</taxon>
    </lineage>
</organism>
<name>A0A169N4P1_STRLU</name>
<evidence type="ECO:0000313" key="2">
    <source>
        <dbReference type="Proteomes" id="UP000217676"/>
    </source>
</evidence>
<dbReference type="InterPro" id="IPR037883">
    <property type="entry name" value="Knr4/Smi1-like_sf"/>
</dbReference>
<dbReference type="RefSeq" id="WP_359885236.1">
    <property type="nucleotide sequence ID" value="NZ_JBEYHT010000089.1"/>
</dbReference>
<proteinExistence type="predicted"/>
<dbReference type="Proteomes" id="UP000217676">
    <property type="component" value="Chromosome"/>
</dbReference>
<gene>
    <name evidence="1" type="ORF">SLA_0864</name>
</gene>
<dbReference type="EMBL" id="AP017424">
    <property type="protein sequence ID" value="BAU81818.1"/>
    <property type="molecule type" value="Genomic_DNA"/>
</dbReference>